<dbReference type="Gene3D" id="3.40.30.10">
    <property type="entry name" value="Glutaredoxin"/>
    <property type="match status" value="1"/>
</dbReference>
<sequence length="79" mass="8705">MVDARVILYSRDGCHLCDAARRVVRVISERRGATWAEVDVDSDADLTARFGELVPVVVVDGEQVGYYRIDPARLEAALG</sequence>
<dbReference type="KEGG" id="halt:IM660_15655"/>
<reference evidence="1 2" key="1">
    <citation type="submission" date="2020-10" db="EMBL/GenBank/DDBJ databases">
        <title>Haloactinobacterium sp. RN3S43, a bacterium isolated from saline soil.</title>
        <authorList>
            <person name="Sun J.-Q."/>
        </authorList>
    </citation>
    <scope>NUCLEOTIDE SEQUENCE [LARGE SCALE GENOMIC DNA]</scope>
    <source>
        <strain evidence="1 2">RN3S43</strain>
    </source>
</reference>
<protein>
    <submittedName>
        <fullName evidence="1">Glutaredoxin family protein</fullName>
    </submittedName>
</protein>
<accession>A0A7M1T1K2</accession>
<dbReference type="SUPFAM" id="SSF52833">
    <property type="entry name" value="Thioredoxin-like"/>
    <property type="match status" value="1"/>
</dbReference>
<dbReference type="Proteomes" id="UP000593758">
    <property type="component" value="Chromosome"/>
</dbReference>
<proteinExistence type="predicted"/>
<gene>
    <name evidence="1" type="ORF">IM660_15655</name>
</gene>
<dbReference type="InterPro" id="IPR008554">
    <property type="entry name" value="Glutaredoxin-like"/>
</dbReference>
<dbReference type="PROSITE" id="PS51354">
    <property type="entry name" value="GLUTAREDOXIN_2"/>
    <property type="match status" value="1"/>
</dbReference>
<dbReference type="EMBL" id="CP063169">
    <property type="protein sequence ID" value="QOR72822.1"/>
    <property type="molecule type" value="Genomic_DNA"/>
</dbReference>
<evidence type="ECO:0000313" key="1">
    <source>
        <dbReference type="EMBL" id="QOR72822.1"/>
    </source>
</evidence>
<evidence type="ECO:0000313" key="2">
    <source>
        <dbReference type="Proteomes" id="UP000593758"/>
    </source>
</evidence>
<dbReference type="InterPro" id="IPR036249">
    <property type="entry name" value="Thioredoxin-like_sf"/>
</dbReference>
<keyword evidence="2" id="KW-1185">Reference proteome</keyword>
<dbReference type="AlphaFoldDB" id="A0A7M1T1K2"/>
<organism evidence="1 2">
    <name type="scientific">Ruania alkalisoli</name>
    <dbReference type="NCBI Taxonomy" id="2779775"/>
    <lineage>
        <taxon>Bacteria</taxon>
        <taxon>Bacillati</taxon>
        <taxon>Actinomycetota</taxon>
        <taxon>Actinomycetes</taxon>
        <taxon>Micrococcales</taxon>
        <taxon>Ruaniaceae</taxon>
        <taxon>Ruania</taxon>
    </lineage>
</organism>
<name>A0A7M1T1K2_9MICO</name>
<dbReference type="CDD" id="cd02976">
    <property type="entry name" value="NrdH"/>
    <property type="match status" value="1"/>
</dbReference>
<dbReference type="Pfam" id="PF05768">
    <property type="entry name" value="Glrx-like"/>
    <property type="match status" value="1"/>
</dbReference>